<protein>
    <submittedName>
        <fullName evidence="1">Uncharacterized protein</fullName>
    </submittedName>
</protein>
<dbReference type="RefSeq" id="WP_377153725.1">
    <property type="nucleotide sequence ID" value="NZ_JBHSAF010000014.1"/>
</dbReference>
<dbReference type="EMBL" id="JBHSAF010000014">
    <property type="protein sequence ID" value="MFC3914631.1"/>
    <property type="molecule type" value="Genomic_DNA"/>
</dbReference>
<reference evidence="2" key="1">
    <citation type="journal article" date="2019" name="Int. J. Syst. Evol. Microbiol.">
        <title>The Global Catalogue of Microorganisms (GCM) 10K type strain sequencing project: providing services to taxonomists for standard genome sequencing and annotation.</title>
        <authorList>
            <consortium name="The Broad Institute Genomics Platform"/>
            <consortium name="The Broad Institute Genome Sequencing Center for Infectious Disease"/>
            <person name="Wu L."/>
            <person name="Ma J."/>
        </authorList>
    </citation>
    <scope>NUCLEOTIDE SEQUENCE [LARGE SCALE GENOMIC DNA]</scope>
    <source>
        <strain evidence="2">CCUG 54939</strain>
    </source>
</reference>
<organism evidence="1 2">
    <name type="scientific">Pseudaeromonas sharmana</name>
    <dbReference type="NCBI Taxonomy" id="328412"/>
    <lineage>
        <taxon>Bacteria</taxon>
        <taxon>Pseudomonadati</taxon>
        <taxon>Pseudomonadota</taxon>
        <taxon>Gammaproteobacteria</taxon>
        <taxon>Aeromonadales</taxon>
        <taxon>Aeromonadaceae</taxon>
        <taxon>Pseudaeromonas</taxon>
    </lineage>
</organism>
<evidence type="ECO:0000313" key="2">
    <source>
        <dbReference type="Proteomes" id="UP001595692"/>
    </source>
</evidence>
<sequence>MGDVFFDNNLAPISINNETTIRRQSIIGKLIEIIAADSVSNINLKRDPAEIDLKIKHNNLNKFQWVISEYTNNAIFIESAIHELNLAIMNGSTKFKRQMKQFYLESLDKFNIETKPVNMDKLRVNSDNIVQDVIDKTRNFLNKSVLLDDAIYQEDVEYGITLITSYSIIECVVLETPNVND</sequence>
<gene>
    <name evidence="1" type="ORF">ACFOSS_14340</name>
</gene>
<dbReference type="Proteomes" id="UP001595692">
    <property type="component" value="Unassembled WGS sequence"/>
</dbReference>
<name>A0ABV8CS69_9GAMM</name>
<keyword evidence="2" id="KW-1185">Reference proteome</keyword>
<evidence type="ECO:0000313" key="1">
    <source>
        <dbReference type="EMBL" id="MFC3914631.1"/>
    </source>
</evidence>
<comment type="caution">
    <text evidence="1">The sequence shown here is derived from an EMBL/GenBank/DDBJ whole genome shotgun (WGS) entry which is preliminary data.</text>
</comment>
<accession>A0ABV8CS69</accession>
<proteinExistence type="predicted"/>